<evidence type="ECO:0000313" key="1">
    <source>
        <dbReference type="EMBL" id="DAF60567.1"/>
    </source>
</evidence>
<dbReference type="EMBL" id="BK032790">
    <property type="protein sequence ID" value="DAF60567.1"/>
    <property type="molecule type" value="Genomic_DNA"/>
</dbReference>
<accession>A0A8S5TC55</accession>
<sequence length="53" mass="6394">MKIFVFDIMLKGRFVCTLRYEYCALFPIDLDELTKFILSKRPTLRNQPYNIAF</sequence>
<organism evidence="1">
    <name type="scientific">Myoviridae sp. ctiX384</name>
    <dbReference type="NCBI Taxonomy" id="2827702"/>
    <lineage>
        <taxon>Viruses</taxon>
        <taxon>Duplodnaviria</taxon>
        <taxon>Heunggongvirae</taxon>
        <taxon>Uroviricota</taxon>
        <taxon>Caudoviricetes</taxon>
    </lineage>
</organism>
<protein>
    <submittedName>
        <fullName evidence="1">Uncharacterized protein</fullName>
    </submittedName>
</protein>
<reference evidence="1" key="1">
    <citation type="journal article" date="2021" name="Proc. Natl. Acad. Sci. U.S.A.">
        <title>A Catalog of Tens of Thousands of Viruses from Human Metagenomes Reveals Hidden Associations with Chronic Diseases.</title>
        <authorList>
            <person name="Tisza M.J."/>
            <person name="Buck C.B."/>
        </authorList>
    </citation>
    <scope>NUCLEOTIDE SEQUENCE</scope>
    <source>
        <strain evidence="1">CtiX384</strain>
    </source>
</reference>
<name>A0A8S5TC55_9CAUD</name>
<proteinExistence type="predicted"/>